<dbReference type="CDD" id="cd19164">
    <property type="entry name" value="AKR_ARA2"/>
    <property type="match status" value="1"/>
</dbReference>
<dbReference type="Proteomes" id="UP001152607">
    <property type="component" value="Unassembled WGS sequence"/>
</dbReference>
<proteinExistence type="predicted"/>
<feature type="domain" description="NADP-dependent oxidoreductase" evidence="3">
    <location>
        <begin position="40"/>
        <end position="350"/>
    </location>
</feature>
<organism evidence="4 5">
    <name type="scientific">Periconia digitata</name>
    <dbReference type="NCBI Taxonomy" id="1303443"/>
    <lineage>
        <taxon>Eukaryota</taxon>
        <taxon>Fungi</taxon>
        <taxon>Dikarya</taxon>
        <taxon>Ascomycota</taxon>
        <taxon>Pezizomycotina</taxon>
        <taxon>Dothideomycetes</taxon>
        <taxon>Pleosporomycetidae</taxon>
        <taxon>Pleosporales</taxon>
        <taxon>Massarineae</taxon>
        <taxon>Periconiaceae</taxon>
        <taxon>Periconia</taxon>
    </lineage>
</organism>
<keyword evidence="5" id="KW-1185">Reference proteome</keyword>
<dbReference type="Pfam" id="PF00248">
    <property type="entry name" value="Aldo_ket_red"/>
    <property type="match status" value="1"/>
</dbReference>
<dbReference type="PANTHER" id="PTHR42686">
    <property type="entry name" value="GH17980P-RELATED"/>
    <property type="match status" value="1"/>
</dbReference>
<evidence type="ECO:0000256" key="1">
    <source>
        <dbReference type="ARBA" id="ARBA00023002"/>
    </source>
</evidence>
<dbReference type="EMBL" id="CAOQHR010000010">
    <property type="protein sequence ID" value="CAI6339984.1"/>
    <property type="molecule type" value="Genomic_DNA"/>
</dbReference>
<evidence type="ECO:0000313" key="5">
    <source>
        <dbReference type="Proteomes" id="UP001152607"/>
    </source>
</evidence>
<feature type="region of interest" description="Disordered" evidence="2">
    <location>
        <begin position="423"/>
        <end position="470"/>
    </location>
</feature>
<dbReference type="Gene3D" id="3.20.20.100">
    <property type="entry name" value="NADP-dependent oxidoreductase domain"/>
    <property type="match status" value="1"/>
</dbReference>
<evidence type="ECO:0000259" key="3">
    <source>
        <dbReference type="Pfam" id="PF00248"/>
    </source>
</evidence>
<protein>
    <recommendedName>
        <fullName evidence="3">NADP-dependent oxidoreductase domain-containing protein</fullName>
    </recommendedName>
</protein>
<evidence type="ECO:0000313" key="4">
    <source>
        <dbReference type="EMBL" id="CAI6339984.1"/>
    </source>
</evidence>
<feature type="region of interest" description="Disordered" evidence="2">
    <location>
        <begin position="1"/>
        <end position="25"/>
    </location>
</feature>
<dbReference type="PRINTS" id="PR00069">
    <property type="entry name" value="ALDKETRDTASE"/>
</dbReference>
<dbReference type="InterPro" id="IPR023210">
    <property type="entry name" value="NADP_OxRdtase_dom"/>
</dbReference>
<dbReference type="InterPro" id="IPR036812">
    <property type="entry name" value="NAD(P)_OxRdtase_dom_sf"/>
</dbReference>
<keyword evidence="1" id="KW-0560">Oxidoreductase</keyword>
<name>A0A9W4UQH5_9PLEO</name>
<feature type="compositionally biased region" description="Polar residues" evidence="2">
    <location>
        <begin position="461"/>
        <end position="470"/>
    </location>
</feature>
<comment type="caution">
    <text evidence="4">The sequence shown here is derived from an EMBL/GenBank/DDBJ whole genome shotgun (WGS) entry which is preliminary data.</text>
</comment>
<dbReference type="InterPro" id="IPR020471">
    <property type="entry name" value="AKR"/>
</dbReference>
<dbReference type="GO" id="GO:0070485">
    <property type="term" value="P:dehydro-D-arabinono-1,4-lactone biosynthetic process"/>
    <property type="evidence" value="ECO:0007669"/>
    <property type="project" value="TreeGrafter"/>
</dbReference>
<dbReference type="OrthoDB" id="5286008at2759"/>
<dbReference type="GO" id="GO:0005829">
    <property type="term" value="C:cytosol"/>
    <property type="evidence" value="ECO:0007669"/>
    <property type="project" value="TreeGrafter"/>
</dbReference>
<dbReference type="GO" id="GO:0045290">
    <property type="term" value="F:D-arabinose 1-dehydrogenase [NAD(P)+] activity"/>
    <property type="evidence" value="ECO:0007669"/>
    <property type="project" value="InterPro"/>
</dbReference>
<dbReference type="SUPFAM" id="SSF51430">
    <property type="entry name" value="NAD(P)-linked oxidoreductase"/>
    <property type="match status" value="1"/>
</dbReference>
<dbReference type="FunFam" id="3.20.20.100:FF:000037">
    <property type="entry name" value="L-galactose dehydrogenase (L-GalDH)"/>
    <property type="match status" value="1"/>
</dbReference>
<gene>
    <name evidence="4" type="ORF">PDIGIT_LOCUS13150</name>
</gene>
<sequence>MAATPDEHPSTTSTFPTRQKPLPYSFNNGQRTPLSSILPPLVFGTATFNYQYSHDPFALDTTGLVTSALTHGIRAFDTSPYYGPSEQLLGDALATPFVRETFPRSSYMILTKVGRIAAEEFDYSASWVRQSVLRSLQRLHTDYLDLVYCHDIEFVSAAETLEAVRTLRTLRDEGKIRYVGISGYPLDVLGSTAELILRETGEPIDCVQSYAHFTLQNQALASPTLGLPRFQAAGVQVVTNASTLGMGLLRRQGVPIAALGDFHPAPPGLRAAVRQASSFCDAHGERIEVIALRWALETWSAVGAACGSRGDPASGLPWISESNSDVGGAKMGVSVIGVSNAQELEKTMLVWRSILDGLEGGEETARKAGRWSRAWEWSCNRRKAVCLLAEGVQEILGSPWFGYSWASPEPGFVNKRALSESDAAAATTSADDVESADQKEYISPPQSPEASATAAAVIDQPAQNQALPLR</sequence>
<reference evidence="4" key="1">
    <citation type="submission" date="2023-01" db="EMBL/GenBank/DDBJ databases">
        <authorList>
            <person name="Van Ghelder C."/>
            <person name="Rancurel C."/>
        </authorList>
    </citation>
    <scope>NUCLEOTIDE SEQUENCE</scope>
    <source>
        <strain evidence="4">CNCM I-4278</strain>
    </source>
</reference>
<evidence type="ECO:0000256" key="2">
    <source>
        <dbReference type="SAM" id="MobiDB-lite"/>
    </source>
</evidence>
<dbReference type="InterPro" id="IPR044480">
    <property type="entry name" value="Ara2-like"/>
</dbReference>
<dbReference type="PANTHER" id="PTHR42686:SF1">
    <property type="entry name" value="GH17980P-RELATED"/>
    <property type="match status" value="1"/>
</dbReference>
<dbReference type="AlphaFoldDB" id="A0A9W4UQH5"/>
<accession>A0A9W4UQH5</accession>